<name>A0A165FGZ9_9BASI</name>
<reference evidence="1 2" key="1">
    <citation type="journal article" date="2016" name="Mol. Biol. Evol.">
        <title>Comparative Genomics of Early-Diverging Mushroom-Forming Fungi Provides Insights into the Origins of Lignocellulose Decay Capabilities.</title>
        <authorList>
            <person name="Nagy L.G."/>
            <person name="Riley R."/>
            <person name="Tritt A."/>
            <person name="Adam C."/>
            <person name="Daum C."/>
            <person name="Floudas D."/>
            <person name="Sun H."/>
            <person name="Yadav J.S."/>
            <person name="Pangilinan J."/>
            <person name="Larsson K.H."/>
            <person name="Matsuura K."/>
            <person name="Barry K."/>
            <person name="Labutti K."/>
            <person name="Kuo R."/>
            <person name="Ohm R.A."/>
            <person name="Bhattacharya S.S."/>
            <person name="Shirouzu T."/>
            <person name="Yoshinaga Y."/>
            <person name="Martin F.M."/>
            <person name="Grigoriev I.V."/>
            <person name="Hibbett D.S."/>
        </authorList>
    </citation>
    <scope>NUCLEOTIDE SEQUENCE [LARGE SCALE GENOMIC DNA]</scope>
    <source>
        <strain evidence="1 2">HHB12733</strain>
    </source>
</reference>
<dbReference type="AlphaFoldDB" id="A0A165FGZ9"/>
<dbReference type="OrthoDB" id="2269034at2759"/>
<dbReference type="Proteomes" id="UP000076842">
    <property type="component" value="Unassembled WGS sequence"/>
</dbReference>
<evidence type="ECO:0008006" key="3">
    <source>
        <dbReference type="Google" id="ProtNLM"/>
    </source>
</evidence>
<sequence>MSTKSRPYAMKPLPQEIWRDVFIAAYRSLLQLSLENNHADSIALAMRIKKIGHRERLIMTLSTVCKAWRDIVESTSALWTDLSCPLTTNGENADNASALRHLQKGIRLSRHRTLSIRIFMYGLWDKSPSCDIALDAVSPHMGRVRHFKIVYVRTRPDGRIIEGATSLVIPQLAPEYINSALAEARSLFGGKAHHPTARRWRTP</sequence>
<keyword evidence="2" id="KW-1185">Reference proteome</keyword>
<evidence type="ECO:0000313" key="1">
    <source>
        <dbReference type="EMBL" id="KZT56730.1"/>
    </source>
</evidence>
<gene>
    <name evidence="1" type="ORF">CALCODRAFT_497052</name>
</gene>
<protein>
    <recommendedName>
        <fullName evidence="3">F-box domain-containing protein</fullName>
    </recommendedName>
</protein>
<accession>A0A165FGZ9</accession>
<evidence type="ECO:0000313" key="2">
    <source>
        <dbReference type="Proteomes" id="UP000076842"/>
    </source>
</evidence>
<organism evidence="1 2">
    <name type="scientific">Calocera cornea HHB12733</name>
    <dbReference type="NCBI Taxonomy" id="1353952"/>
    <lineage>
        <taxon>Eukaryota</taxon>
        <taxon>Fungi</taxon>
        <taxon>Dikarya</taxon>
        <taxon>Basidiomycota</taxon>
        <taxon>Agaricomycotina</taxon>
        <taxon>Dacrymycetes</taxon>
        <taxon>Dacrymycetales</taxon>
        <taxon>Dacrymycetaceae</taxon>
        <taxon>Calocera</taxon>
    </lineage>
</organism>
<dbReference type="EMBL" id="KV423973">
    <property type="protein sequence ID" value="KZT56730.1"/>
    <property type="molecule type" value="Genomic_DNA"/>
</dbReference>
<dbReference type="InParanoid" id="A0A165FGZ9"/>
<proteinExistence type="predicted"/>